<evidence type="ECO:0000313" key="4">
    <source>
        <dbReference type="Proteomes" id="UP000176576"/>
    </source>
</evidence>
<feature type="domain" description="DUF7282" evidence="2">
    <location>
        <begin position="77"/>
        <end position="172"/>
    </location>
</feature>
<dbReference type="InterPro" id="IPR055706">
    <property type="entry name" value="Slg1/2_DUF7282"/>
</dbReference>
<accession>A0A1G2GAK7</accession>
<protein>
    <recommendedName>
        <fullName evidence="2">DUF7282 domain-containing protein</fullName>
    </recommendedName>
</protein>
<dbReference type="Proteomes" id="UP000176576">
    <property type="component" value="Unassembled WGS sequence"/>
</dbReference>
<evidence type="ECO:0000313" key="3">
    <source>
        <dbReference type="EMBL" id="OGZ46928.1"/>
    </source>
</evidence>
<evidence type="ECO:0000259" key="2">
    <source>
        <dbReference type="Pfam" id="PF23951"/>
    </source>
</evidence>
<name>A0A1G2GAK7_9BACT</name>
<proteinExistence type="predicted"/>
<keyword evidence="1" id="KW-1133">Transmembrane helix</keyword>
<keyword evidence="1" id="KW-0812">Transmembrane</keyword>
<organism evidence="3 4">
    <name type="scientific">Candidatus Ryanbacteria bacterium RIFCSPHIGHO2_02_FULL_45_13b</name>
    <dbReference type="NCBI Taxonomy" id="1802117"/>
    <lineage>
        <taxon>Bacteria</taxon>
        <taxon>Candidatus Ryaniibacteriota</taxon>
    </lineage>
</organism>
<comment type="caution">
    <text evidence="3">The sequence shown here is derived from an EMBL/GenBank/DDBJ whole genome shotgun (WGS) entry which is preliminary data.</text>
</comment>
<keyword evidence="1" id="KW-0472">Membrane</keyword>
<sequence>MIERLKENQDVLIVAIASFFIGFGAASLFTGDVDKDATLNSQKMETKDTTLPPLPFNTETAGKGNQMVPVDANTFVIENQRAGVSVFVKKAEFSEPRWIVIREANAGDVAGAILGAGWFPAGAHENIIVPLLRGTVGGEQYQAELFFDSNGDKQFDHNTDQPLKDTAGNAISISFNTVASAGGE</sequence>
<dbReference type="AlphaFoldDB" id="A0A1G2GAK7"/>
<feature type="transmembrane region" description="Helical" evidence="1">
    <location>
        <begin position="12"/>
        <end position="31"/>
    </location>
</feature>
<reference evidence="3 4" key="1">
    <citation type="journal article" date="2016" name="Nat. Commun.">
        <title>Thousands of microbial genomes shed light on interconnected biogeochemical processes in an aquifer system.</title>
        <authorList>
            <person name="Anantharaman K."/>
            <person name="Brown C.T."/>
            <person name="Hug L.A."/>
            <person name="Sharon I."/>
            <person name="Castelle C.J."/>
            <person name="Probst A.J."/>
            <person name="Thomas B.C."/>
            <person name="Singh A."/>
            <person name="Wilkins M.J."/>
            <person name="Karaoz U."/>
            <person name="Brodie E.L."/>
            <person name="Williams K.H."/>
            <person name="Hubbard S.S."/>
            <person name="Banfield J.F."/>
        </authorList>
    </citation>
    <scope>NUCLEOTIDE SEQUENCE [LARGE SCALE GENOMIC DNA]</scope>
</reference>
<evidence type="ECO:0000256" key="1">
    <source>
        <dbReference type="SAM" id="Phobius"/>
    </source>
</evidence>
<gene>
    <name evidence="3" type="ORF">A3J54_01820</name>
</gene>
<dbReference type="Pfam" id="PF23951">
    <property type="entry name" value="DUF7282"/>
    <property type="match status" value="1"/>
</dbReference>
<dbReference type="STRING" id="1802117.A3J54_01820"/>
<dbReference type="EMBL" id="MHNN01000004">
    <property type="protein sequence ID" value="OGZ46928.1"/>
    <property type="molecule type" value="Genomic_DNA"/>
</dbReference>